<proteinExistence type="predicted"/>
<reference evidence="1 2" key="1">
    <citation type="journal article" date="2014" name="Agronomy (Basel)">
        <title>A Draft Genome Sequence for Ensete ventricosum, the Drought-Tolerant Tree Against Hunger.</title>
        <authorList>
            <person name="Harrison J."/>
            <person name="Moore K.A."/>
            <person name="Paszkiewicz K."/>
            <person name="Jones T."/>
            <person name="Grant M."/>
            <person name="Ambacheew D."/>
            <person name="Muzemil S."/>
            <person name="Studholme D.J."/>
        </authorList>
    </citation>
    <scope>NUCLEOTIDE SEQUENCE [LARGE SCALE GENOMIC DNA]</scope>
</reference>
<organism evidence="1 2">
    <name type="scientific">Ensete ventricosum</name>
    <name type="common">Abyssinian banana</name>
    <name type="synonym">Musa ensete</name>
    <dbReference type="NCBI Taxonomy" id="4639"/>
    <lineage>
        <taxon>Eukaryota</taxon>
        <taxon>Viridiplantae</taxon>
        <taxon>Streptophyta</taxon>
        <taxon>Embryophyta</taxon>
        <taxon>Tracheophyta</taxon>
        <taxon>Spermatophyta</taxon>
        <taxon>Magnoliopsida</taxon>
        <taxon>Liliopsida</taxon>
        <taxon>Zingiberales</taxon>
        <taxon>Musaceae</taxon>
        <taxon>Ensete</taxon>
    </lineage>
</organism>
<comment type="caution">
    <text evidence="1">The sequence shown here is derived from an EMBL/GenBank/DDBJ whole genome shotgun (WGS) entry which is preliminary data.</text>
</comment>
<accession>A0A426X6F5</accession>
<dbReference type="Proteomes" id="UP000287651">
    <property type="component" value="Unassembled WGS sequence"/>
</dbReference>
<gene>
    <name evidence="1" type="ORF">B296_00050246</name>
</gene>
<sequence>MRLGARYQCVGSSPRVLGVCQDGAREFVGRRPKLVGRLSEVTERLAGSWEAFARTSPKVSGILLEHAGRSLDEDHETSRLEYRRLLDCKTAALPTGGTSQAGGRHSHRQHPYASHNCYPYSLAMGKRHPLQADYRRALPLHLGHGRASPLAGWSWVRTPLKGPWPQSTSLTKGLAVVGRPLSMLPSLRNRSKNA</sequence>
<evidence type="ECO:0000313" key="1">
    <source>
        <dbReference type="EMBL" id="RRT35055.1"/>
    </source>
</evidence>
<dbReference type="EMBL" id="AMZH03025656">
    <property type="protein sequence ID" value="RRT35055.1"/>
    <property type="molecule type" value="Genomic_DNA"/>
</dbReference>
<protein>
    <submittedName>
        <fullName evidence="1">Uncharacterized protein</fullName>
    </submittedName>
</protein>
<dbReference type="AlphaFoldDB" id="A0A426X6F5"/>
<evidence type="ECO:0000313" key="2">
    <source>
        <dbReference type="Proteomes" id="UP000287651"/>
    </source>
</evidence>
<name>A0A426X6F5_ENSVE</name>